<gene>
    <name evidence="2" type="ORF">CYMTET_19007</name>
</gene>
<feature type="compositionally biased region" description="Basic and acidic residues" evidence="1">
    <location>
        <begin position="316"/>
        <end position="334"/>
    </location>
</feature>
<dbReference type="AlphaFoldDB" id="A0AAE0G7H1"/>
<protein>
    <submittedName>
        <fullName evidence="2">Uncharacterized protein</fullName>
    </submittedName>
</protein>
<evidence type="ECO:0000256" key="1">
    <source>
        <dbReference type="SAM" id="MobiDB-lite"/>
    </source>
</evidence>
<comment type="caution">
    <text evidence="2">The sequence shown here is derived from an EMBL/GenBank/DDBJ whole genome shotgun (WGS) entry which is preliminary data.</text>
</comment>
<proteinExistence type="predicted"/>
<feature type="region of interest" description="Disordered" evidence="1">
    <location>
        <begin position="201"/>
        <end position="334"/>
    </location>
</feature>
<sequence>MLAMDKFVCPGAKGKKPRDFSSKATYIPGEEYWYQSPLIKNAIQRPAVFAPIDTLYRRAIQDDLILSKAQAGLDDANFLCDEYYPLMLTFFHTLERDMHEIHVNQYEAYAKIHNLRCTWQNNNITIVEPPMHISTWAAIVTELLPDLASIRIAEEHVAEKATERQLMSDEELQEAAKMAPLQNEPVDPRPVGQAYALMKKGDVGTSANPPASLLEAPTQQVGGGGDTGSRGRCGDDDEEDEEGDQEGDQEGEDKIEGVVDDEVNPATGSAAVSPAKTAAGLASPVDATPQRRGKRPAEAFVMADEDEIASPSKTPKTAEENETAEKEEQAAKRK</sequence>
<dbReference type="Proteomes" id="UP001190700">
    <property type="component" value="Unassembled WGS sequence"/>
</dbReference>
<evidence type="ECO:0000313" key="3">
    <source>
        <dbReference type="Proteomes" id="UP001190700"/>
    </source>
</evidence>
<reference evidence="2 3" key="1">
    <citation type="journal article" date="2015" name="Genome Biol. Evol.">
        <title>Comparative Genomics of a Bacterivorous Green Alga Reveals Evolutionary Causalities and Consequences of Phago-Mixotrophic Mode of Nutrition.</title>
        <authorList>
            <person name="Burns J.A."/>
            <person name="Paasch A."/>
            <person name="Narechania A."/>
            <person name="Kim E."/>
        </authorList>
    </citation>
    <scope>NUCLEOTIDE SEQUENCE [LARGE SCALE GENOMIC DNA]</scope>
    <source>
        <strain evidence="2 3">PLY_AMNH</strain>
    </source>
</reference>
<accession>A0AAE0G7H1</accession>
<name>A0AAE0G7H1_9CHLO</name>
<feature type="compositionally biased region" description="Acidic residues" evidence="1">
    <location>
        <begin position="235"/>
        <end position="251"/>
    </location>
</feature>
<evidence type="ECO:0000313" key="2">
    <source>
        <dbReference type="EMBL" id="KAK3272715.1"/>
    </source>
</evidence>
<dbReference type="EMBL" id="LGRX02008824">
    <property type="protein sequence ID" value="KAK3272715.1"/>
    <property type="molecule type" value="Genomic_DNA"/>
</dbReference>
<keyword evidence="3" id="KW-1185">Reference proteome</keyword>
<organism evidence="2 3">
    <name type="scientific">Cymbomonas tetramitiformis</name>
    <dbReference type="NCBI Taxonomy" id="36881"/>
    <lineage>
        <taxon>Eukaryota</taxon>
        <taxon>Viridiplantae</taxon>
        <taxon>Chlorophyta</taxon>
        <taxon>Pyramimonadophyceae</taxon>
        <taxon>Pyramimonadales</taxon>
        <taxon>Pyramimonadaceae</taxon>
        <taxon>Cymbomonas</taxon>
    </lineage>
</organism>